<evidence type="ECO:0000256" key="10">
    <source>
        <dbReference type="ARBA" id="ARBA00023303"/>
    </source>
</evidence>
<feature type="transmembrane region" description="Helical" evidence="11">
    <location>
        <begin position="98"/>
        <end position="117"/>
    </location>
</feature>
<dbReference type="RefSeq" id="WP_075332080.1">
    <property type="nucleotide sequence ID" value="NZ_MSJS02000169.1"/>
</dbReference>
<evidence type="ECO:0000256" key="9">
    <source>
        <dbReference type="ARBA" id="ARBA00023136"/>
    </source>
</evidence>
<dbReference type="SUPFAM" id="SSF81340">
    <property type="entry name" value="Clc chloride channel"/>
    <property type="match status" value="1"/>
</dbReference>
<dbReference type="CDD" id="cd00400">
    <property type="entry name" value="Voltage_gated_ClC"/>
    <property type="match status" value="1"/>
</dbReference>
<keyword evidence="6 11" id="KW-0812">Transmembrane</keyword>
<keyword evidence="4 11" id="KW-0813">Transport</keyword>
<dbReference type="GO" id="GO:0005886">
    <property type="term" value="C:plasma membrane"/>
    <property type="evidence" value="ECO:0007669"/>
    <property type="project" value="UniProtKB-SubCell"/>
</dbReference>
<keyword evidence="8 11" id="KW-0406">Ion transport</keyword>
<feature type="transmembrane region" description="Helical" evidence="11">
    <location>
        <begin position="147"/>
        <end position="170"/>
    </location>
</feature>
<dbReference type="PANTHER" id="PTHR43427:SF9">
    <property type="entry name" value="ION-TRANSPORT PROTEIN YFEO-RELATED"/>
    <property type="match status" value="1"/>
</dbReference>
<evidence type="ECO:0000256" key="11">
    <source>
        <dbReference type="HAMAP-Rule" id="MF_01115"/>
    </source>
</evidence>
<feature type="transmembrane region" description="Helical" evidence="11">
    <location>
        <begin position="12"/>
        <end position="37"/>
    </location>
</feature>
<dbReference type="InterPro" id="IPR050368">
    <property type="entry name" value="ClC-type_chloride_channel"/>
</dbReference>
<evidence type="ECO:0000256" key="5">
    <source>
        <dbReference type="ARBA" id="ARBA00022475"/>
    </source>
</evidence>
<dbReference type="GO" id="GO:0015108">
    <property type="term" value="F:chloride transmembrane transporter activity"/>
    <property type="evidence" value="ECO:0007669"/>
    <property type="project" value="InterPro"/>
</dbReference>
<evidence type="ECO:0000256" key="7">
    <source>
        <dbReference type="ARBA" id="ARBA00022989"/>
    </source>
</evidence>
<dbReference type="Gene3D" id="1.10.3080.10">
    <property type="entry name" value="Clc chloride channel"/>
    <property type="match status" value="1"/>
</dbReference>
<evidence type="ECO:0000256" key="6">
    <source>
        <dbReference type="ARBA" id="ARBA00022692"/>
    </source>
</evidence>
<dbReference type="Proteomes" id="UP000868349">
    <property type="component" value="Unassembled WGS sequence"/>
</dbReference>
<evidence type="ECO:0000313" key="12">
    <source>
        <dbReference type="EMBL" id="OOO74177.1"/>
    </source>
</evidence>
<reference evidence="12" key="1">
    <citation type="submission" date="2017-02" db="EMBL/GenBank/DDBJ databases">
        <title>Shigella draft genomes.</title>
        <authorList>
            <person name="Weis A.M."/>
            <person name="Weimer B.C."/>
            <person name="Gilpin B."/>
        </authorList>
    </citation>
    <scope>NUCLEOTIDE SEQUENCE [LARGE SCALE GENOMIC DNA]</scope>
    <source>
        <strain evidence="12">BCW_4868</strain>
    </source>
</reference>
<dbReference type="InterPro" id="IPR001807">
    <property type="entry name" value="ClC"/>
</dbReference>
<dbReference type="PRINTS" id="PR00762">
    <property type="entry name" value="CLCHANNEL"/>
</dbReference>
<comment type="caution">
    <text evidence="12">The sequence shown here is derived from an EMBL/GenBank/DDBJ whole genome shotgun (WGS) entry which is preliminary data.</text>
</comment>
<feature type="transmembrane region" description="Helical" evidence="11">
    <location>
        <begin position="57"/>
        <end position="77"/>
    </location>
</feature>
<feature type="transmembrane region" description="Helical" evidence="11">
    <location>
        <begin position="257"/>
        <end position="281"/>
    </location>
</feature>
<evidence type="ECO:0000256" key="8">
    <source>
        <dbReference type="ARBA" id="ARBA00023065"/>
    </source>
</evidence>
<keyword evidence="9 11" id="KW-0472">Membrane</keyword>
<dbReference type="HAMAP" id="MF_01115">
    <property type="entry name" value="CLC_YfeO"/>
    <property type="match status" value="1"/>
</dbReference>
<organism evidence="12">
    <name type="scientific">Shigella boydii</name>
    <dbReference type="NCBI Taxonomy" id="621"/>
    <lineage>
        <taxon>Bacteria</taxon>
        <taxon>Pseudomonadati</taxon>
        <taxon>Pseudomonadota</taxon>
        <taxon>Gammaproteobacteria</taxon>
        <taxon>Enterobacterales</taxon>
        <taxon>Enterobacteriaceae</taxon>
        <taxon>Shigella</taxon>
    </lineage>
</organism>
<evidence type="ECO:0000256" key="3">
    <source>
        <dbReference type="ARBA" id="ARBA00016016"/>
    </source>
</evidence>
<comment type="similarity">
    <text evidence="2 11">Belongs to the chloride channel (TC 2.A.49) family.</text>
</comment>
<accession>A0A1S9IUC1</accession>
<keyword evidence="7 11" id="KW-1133">Transmembrane helix</keyword>
<dbReference type="InterPro" id="IPR014743">
    <property type="entry name" value="Cl-channel_core"/>
</dbReference>
<dbReference type="NCBIfam" id="NF002971">
    <property type="entry name" value="PRK03655.1"/>
    <property type="match status" value="1"/>
</dbReference>
<dbReference type="AlphaFoldDB" id="A0A1S9IUC1"/>
<dbReference type="Pfam" id="PF00654">
    <property type="entry name" value="Voltage_CLC"/>
    <property type="match status" value="1"/>
</dbReference>
<feature type="transmembrane region" description="Helical" evidence="11">
    <location>
        <begin position="301"/>
        <end position="318"/>
    </location>
</feature>
<feature type="transmembrane region" description="Helical" evidence="11">
    <location>
        <begin position="371"/>
        <end position="398"/>
    </location>
</feature>
<evidence type="ECO:0000256" key="1">
    <source>
        <dbReference type="ARBA" id="ARBA00004651"/>
    </source>
</evidence>
<protein>
    <recommendedName>
        <fullName evidence="3 11">Putative ion-transport protein YfeO</fullName>
    </recommendedName>
</protein>
<feature type="transmembrane region" description="Helical" evidence="11">
    <location>
        <begin position="182"/>
        <end position="203"/>
    </location>
</feature>
<name>A0A1S9IUC1_SHIBO</name>
<feature type="transmembrane region" description="Helical" evidence="11">
    <location>
        <begin position="346"/>
        <end position="364"/>
    </location>
</feature>
<evidence type="ECO:0000256" key="2">
    <source>
        <dbReference type="ARBA" id="ARBA00009476"/>
    </source>
</evidence>
<sequence length="418" mass="43604">MLHPRARTMLLLSLPAVAIGIASSLILIVVMKIASVLQNLLWQRLPGTLGIAQDSPLWIIGVLTLTGIAVGLVIRFSQGHAGPDPACEPLIGAPVPPSALPGLIVALILGLAGGVSLGPEHPIMTVNIALAVAIGARLLPRVNRMEWTILASAGTIGALFGTPVAAALIFSQTLNGSSEVPLWDRLFAPLMAAAAGALTTGLFFHPHFSLPIAHYGQMEMTDILSGAIVAAIAIAAGMVAVWCLPRLHAMMHQMKNPVLVLGIGGFILGILGVIGGPVSLFKGLDEMQQMVANQAFSTSDYFLLAVIKLAALVVAAASGFRGGRIFPAVFVGVALGLMLHEHVPAVPAAITVSCTILGIVLVVTRDGWLSLFMAAVVVPNTTLLPLLCIVMLPAWLLLAGKPMMMVNRPKQQPPHDNV</sequence>
<gene>
    <name evidence="11" type="primary">yfeO</name>
    <name evidence="12" type="ORF">AJR17_025330</name>
</gene>
<feature type="transmembrane region" description="Helical" evidence="11">
    <location>
        <begin position="223"/>
        <end position="245"/>
    </location>
</feature>
<keyword evidence="5 11" id="KW-1003">Cell membrane</keyword>
<dbReference type="PANTHER" id="PTHR43427">
    <property type="entry name" value="CHLORIDE CHANNEL PROTEIN CLC-E"/>
    <property type="match status" value="1"/>
</dbReference>
<proteinExistence type="inferred from homology"/>
<dbReference type="InterPro" id="IPR022969">
    <property type="entry name" value="Chloride_channel_YfeO"/>
</dbReference>
<dbReference type="FunFam" id="1.10.3080.10:FF:000007">
    <property type="entry name" value="Putative ion-transport protein YfeO"/>
    <property type="match status" value="1"/>
</dbReference>
<dbReference type="EMBL" id="MSJS02000169">
    <property type="protein sequence ID" value="OOO74177.1"/>
    <property type="molecule type" value="Genomic_DNA"/>
</dbReference>
<comment type="subcellular location">
    <subcellularLocation>
        <location evidence="1 11">Cell membrane</location>
        <topology evidence="1 11">Multi-pass membrane protein</topology>
    </subcellularLocation>
</comment>
<evidence type="ECO:0000256" key="4">
    <source>
        <dbReference type="ARBA" id="ARBA00022448"/>
    </source>
</evidence>
<keyword evidence="10 11" id="KW-0407">Ion channel</keyword>
<dbReference type="GO" id="GO:0005216">
    <property type="term" value="F:monoatomic ion channel activity"/>
    <property type="evidence" value="ECO:0007669"/>
    <property type="project" value="UniProtKB-UniRule"/>
</dbReference>